<dbReference type="EMBL" id="FOMS01000013">
    <property type="protein sequence ID" value="SFE65590.1"/>
    <property type="molecule type" value="Genomic_DNA"/>
</dbReference>
<dbReference type="RefSeq" id="WP_188129731.1">
    <property type="nucleotide sequence ID" value="NZ_FOMS01000013.1"/>
</dbReference>
<protein>
    <recommendedName>
        <fullName evidence="1">DnaJ homologue subfamily C member 28 conserved domain-containing protein</fullName>
    </recommendedName>
</protein>
<evidence type="ECO:0000313" key="3">
    <source>
        <dbReference type="Proteomes" id="UP000325289"/>
    </source>
</evidence>
<keyword evidence="3" id="KW-1185">Reference proteome</keyword>
<gene>
    <name evidence="2" type="ORF">SAMN04515678_11335</name>
</gene>
<sequence length="109" mass="12267">MALFPILTEQRIKEAMEDGAFDNLEGAGKPLPTDDWAGPDDPVTLFGYKVMAEAGAVPEELRLRRALQEARATWRESEDPAERDRLMAEISELGMRHAMAVEQRRRGRG</sequence>
<dbReference type="Proteomes" id="UP000325289">
    <property type="component" value="Unassembled WGS sequence"/>
</dbReference>
<evidence type="ECO:0000313" key="2">
    <source>
        <dbReference type="EMBL" id="SFE65590.1"/>
    </source>
</evidence>
<name>A0A1I2CD34_9RHOB</name>
<organism evidence="2 3">
    <name type="scientific">Roseivivax sediminis</name>
    <dbReference type="NCBI Taxonomy" id="936889"/>
    <lineage>
        <taxon>Bacteria</taxon>
        <taxon>Pseudomonadati</taxon>
        <taxon>Pseudomonadota</taxon>
        <taxon>Alphaproteobacteria</taxon>
        <taxon>Rhodobacterales</taxon>
        <taxon>Roseobacteraceae</taxon>
        <taxon>Roseivivax</taxon>
    </lineage>
</organism>
<dbReference type="PANTHER" id="PTHR39158">
    <property type="entry name" value="OS08G0560600 PROTEIN"/>
    <property type="match status" value="1"/>
</dbReference>
<reference evidence="2 3" key="1">
    <citation type="submission" date="2016-10" db="EMBL/GenBank/DDBJ databases">
        <authorList>
            <person name="Varghese N."/>
            <person name="Submissions S."/>
        </authorList>
    </citation>
    <scope>NUCLEOTIDE SEQUENCE [LARGE SCALE GENOMIC DNA]</scope>
    <source>
        <strain evidence="3">YIM D21,KCTC 23444,ACCC 10710</strain>
    </source>
</reference>
<dbReference type="InterPro" id="IPR052573">
    <property type="entry name" value="DnaJ_C_subfamily_28"/>
</dbReference>
<dbReference type="InterPro" id="IPR018961">
    <property type="entry name" value="DnaJ_homolog_subfam-C_membr-28"/>
</dbReference>
<dbReference type="AlphaFoldDB" id="A0A1I2CD34"/>
<evidence type="ECO:0000259" key="1">
    <source>
        <dbReference type="Pfam" id="PF09350"/>
    </source>
</evidence>
<feature type="domain" description="DnaJ homologue subfamily C member 28 conserved" evidence="1">
    <location>
        <begin position="8"/>
        <end position="75"/>
    </location>
</feature>
<accession>A0A1I2CD34</accession>
<dbReference type="PANTHER" id="PTHR39158:SF1">
    <property type="entry name" value="DNAJ HOMOLOG SUBFAMILY C MEMBER 28"/>
    <property type="match status" value="1"/>
</dbReference>
<proteinExistence type="predicted"/>
<dbReference type="Pfam" id="PF09350">
    <property type="entry name" value="DJC28_CD"/>
    <property type="match status" value="1"/>
</dbReference>